<dbReference type="InterPro" id="IPR022671">
    <property type="entry name" value="Ribosomal_uL2_CS"/>
</dbReference>
<dbReference type="SUPFAM" id="SSF50104">
    <property type="entry name" value="Translation proteins SH3-like domain"/>
    <property type="match status" value="1"/>
</dbReference>
<dbReference type="GO" id="GO:0019843">
    <property type="term" value="F:rRNA binding"/>
    <property type="evidence" value="ECO:0007669"/>
    <property type="project" value="UniProtKB-UniRule"/>
</dbReference>
<evidence type="ECO:0000256" key="3">
    <source>
        <dbReference type="ARBA" id="ARBA00023274"/>
    </source>
</evidence>
<feature type="region of interest" description="Disordered" evidence="6">
    <location>
        <begin position="223"/>
        <end position="275"/>
    </location>
</feature>
<dbReference type="SUPFAM" id="SSF50249">
    <property type="entry name" value="Nucleic acid-binding proteins"/>
    <property type="match status" value="1"/>
</dbReference>
<gene>
    <name evidence="5" type="primary">rplB</name>
    <name evidence="9" type="ORF">SAMN02745146_1451</name>
</gene>
<dbReference type="PIRSF" id="PIRSF002158">
    <property type="entry name" value="Ribosomal_L2"/>
    <property type="match status" value="1"/>
</dbReference>
<dbReference type="Proteomes" id="UP000184418">
    <property type="component" value="Unassembled WGS sequence"/>
</dbReference>
<dbReference type="PANTHER" id="PTHR13691">
    <property type="entry name" value="RIBOSOMAL PROTEIN L2"/>
    <property type="match status" value="1"/>
</dbReference>
<dbReference type="AlphaFoldDB" id="A0A1M6DC92"/>
<evidence type="ECO:0000313" key="10">
    <source>
        <dbReference type="Proteomes" id="UP000184418"/>
    </source>
</evidence>
<dbReference type="InterPro" id="IPR014726">
    <property type="entry name" value="Ribosomal_uL2_dom3"/>
</dbReference>
<keyword evidence="5" id="KW-0694">RNA-binding</keyword>
<dbReference type="EMBL" id="FQYN01000002">
    <property type="protein sequence ID" value="SHI70866.1"/>
    <property type="molecule type" value="Genomic_DNA"/>
</dbReference>
<dbReference type="GO" id="GO:0016740">
    <property type="term" value="F:transferase activity"/>
    <property type="evidence" value="ECO:0007669"/>
    <property type="project" value="InterPro"/>
</dbReference>
<name>A0A1M6DC92_9BACT</name>
<dbReference type="Gene3D" id="2.30.30.30">
    <property type="match status" value="1"/>
</dbReference>
<dbReference type="InterPro" id="IPR005880">
    <property type="entry name" value="Ribosomal_uL2_bac/org-type"/>
</dbReference>
<dbReference type="GO" id="GO:0003735">
    <property type="term" value="F:structural constituent of ribosome"/>
    <property type="evidence" value="ECO:0007669"/>
    <property type="project" value="InterPro"/>
</dbReference>
<evidence type="ECO:0000256" key="4">
    <source>
        <dbReference type="ARBA" id="ARBA00035242"/>
    </source>
</evidence>
<dbReference type="FunFam" id="2.30.30.30:FF:000001">
    <property type="entry name" value="50S ribosomal protein L2"/>
    <property type="match status" value="1"/>
</dbReference>
<dbReference type="GO" id="GO:0015934">
    <property type="term" value="C:large ribosomal subunit"/>
    <property type="evidence" value="ECO:0007669"/>
    <property type="project" value="InterPro"/>
</dbReference>
<dbReference type="HAMAP" id="MF_01320_B">
    <property type="entry name" value="Ribosomal_uL2_B"/>
    <property type="match status" value="1"/>
</dbReference>
<evidence type="ECO:0000256" key="5">
    <source>
        <dbReference type="HAMAP-Rule" id="MF_01320"/>
    </source>
</evidence>
<proteinExistence type="inferred from homology"/>
<dbReference type="PROSITE" id="PS00467">
    <property type="entry name" value="RIBOSOMAL_L2"/>
    <property type="match status" value="1"/>
</dbReference>
<dbReference type="NCBIfam" id="TIGR01171">
    <property type="entry name" value="rplB_bact"/>
    <property type="match status" value="1"/>
</dbReference>
<dbReference type="PANTHER" id="PTHR13691:SF5">
    <property type="entry name" value="LARGE RIBOSOMAL SUBUNIT PROTEIN UL2M"/>
    <property type="match status" value="1"/>
</dbReference>
<dbReference type="RefSeq" id="WP_073107077.1">
    <property type="nucleotide sequence ID" value="NZ_FQYN01000002.1"/>
</dbReference>
<accession>A0A1M6DC92</accession>
<protein>
    <recommendedName>
        <fullName evidence="4 5">Large ribosomal subunit protein uL2</fullName>
    </recommendedName>
</protein>
<comment type="similarity">
    <text evidence="1 5">Belongs to the universal ribosomal protein uL2 family.</text>
</comment>
<reference evidence="9 10" key="1">
    <citation type="submission" date="2016-11" db="EMBL/GenBank/DDBJ databases">
        <authorList>
            <person name="Jaros S."/>
            <person name="Januszkiewicz K."/>
            <person name="Wedrychowicz H."/>
        </authorList>
    </citation>
    <scope>NUCLEOTIDE SEQUENCE [LARGE SCALE GENOMIC DNA]</scope>
    <source>
        <strain evidence="9 10">DSM 21074</strain>
    </source>
</reference>
<keyword evidence="2 5" id="KW-0689">Ribosomal protein</keyword>
<dbReference type="InterPro" id="IPR002171">
    <property type="entry name" value="Ribosomal_uL2"/>
</dbReference>
<dbReference type="InterPro" id="IPR012340">
    <property type="entry name" value="NA-bd_OB-fold"/>
</dbReference>
<evidence type="ECO:0000256" key="6">
    <source>
        <dbReference type="SAM" id="MobiDB-lite"/>
    </source>
</evidence>
<dbReference type="Pfam" id="PF00181">
    <property type="entry name" value="Ribosomal_L2_N"/>
    <property type="match status" value="1"/>
</dbReference>
<sequence length="275" mass="29887">MALKKLRPTSPGQRFRIAPAFDEITTSKPEKSLLAPMEKSGGRNNAGKMTNRYIGGGHKQKYRVIDFKRDKAGVPATVKTIEYDPNRTARIALLHYADGEKRYIIAPAGLAVDTVVVSGPGVAPEVGNALTLREIPLGTILHNIELMPGNGAAMARSAGTYAQLVAREDKYATLKLPSGEMRMVLVTCMATVGTVSNGDHMNVRMGKAGRNRWMGRRPRVRGVAMNPVDHPMGGGEGKSSGGHPRSRNGIFSKGQKTRNKNKYSEQLIVNRKGKR</sequence>
<dbReference type="GO" id="GO:0002181">
    <property type="term" value="P:cytoplasmic translation"/>
    <property type="evidence" value="ECO:0007669"/>
    <property type="project" value="TreeGrafter"/>
</dbReference>
<feature type="domain" description="Large ribosomal subunit protein uL2 RNA-binding" evidence="8">
    <location>
        <begin position="42"/>
        <end position="118"/>
    </location>
</feature>
<dbReference type="InterPro" id="IPR022669">
    <property type="entry name" value="Ribosomal_uL2_C"/>
</dbReference>
<dbReference type="Pfam" id="PF03947">
    <property type="entry name" value="Ribosomal_L2_C"/>
    <property type="match status" value="1"/>
</dbReference>
<evidence type="ECO:0000259" key="7">
    <source>
        <dbReference type="SMART" id="SM01382"/>
    </source>
</evidence>
<dbReference type="FunFam" id="4.10.950.10:FF:000001">
    <property type="entry name" value="50S ribosomal protein L2"/>
    <property type="match status" value="1"/>
</dbReference>
<keyword evidence="5" id="KW-0699">rRNA-binding</keyword>
<dbReference type="SMART" id="SM01383">
    <property type="entry name" value="Ribosomal_L2"/>
    <property type="match status" value="1"/>
</dbReference>
<feature type="domain" description="Large ribosomal subunit protein uL2 C-terminal" evidence="7">
    <location>
        <begin position="124"/>
        <end position="251"/>
    </location>
</feature>
<evidence type="ECO:0000256" key="1">
    <source>
        <dbReference type="ARBA" id="ARBA00005636"/>
    </source>
</evidence>
<keyword evidence="3 5" id="KW-0687">Ribonucleoprotein</keyword>
<dbReference type="Gene3D" id="2.40.50.140">
    <property type="entry name" value="Nucleic acid-binding proteins"/>
    <property type="match status" value="1"/>
</dbReference>
<evidence type="ECO:0000259" key="8">
    <source>
        <dbReference type="SMART" id="SM01383"/>
    </source>
</evidence>
<dbReference type="InterPro" id="IPR008991">
    <property type="entry name" value="Translation_prot_SH3-like_sf"/>
</dbReference>
<dbReference type="STRING" id="1121955.SAMN02745146_1451"/>
<dbReference type="Gene3D" id="4.10.950.10">
    <property type="entry name" value="Ribosomal protein L2, domain 3"/>
    <property type="match status" value="1"/>
</dbReference>
<keyword evidence="10" id="KW-1185">Reference proteome</keyword>
<evidence type="ECO:0000313" key="9">
    <source>
        <dbReference type="EMBL" id="SHI70866.1"/>
    </source>
</evidence>
<comment type="function">
    <text evidence="5">One of the primary rRNA binding proteins. Required for association of the 30S and 50S subunits to form the 70S ribosome, for tRNA binding and peptide bond formation. It has been suggested to have peptidyltransferase activity; this is somewhat controversial. Makes several contacts with the 16S rRNA in the 70S ribosome.</text>
</comment>
<evidence type="ECO:0000256" key="2">
    <source>
        <dbReference type="ARBA" id="ARBA00022980"/>
    </source>
</evidence>
<dbReference type="OrthoDB" id="9778722at2"/>
<dbReference type="FunFam" id="2.40.50.140:FF:000003">
    <property type="entry name" value="50S ribosomal protein L2"/>
    <property type="match status" value="1"/>
</dbReference>
<dbReference type="InterPro" id="IPR014722">
    <property type="entry name" value="Rib_uL2_dom2"/>
</dbReference>
<comment type="subunit">
    <text evidence="5">Part of the 50S ribosomal subunit. Forms a bridge to the 30S subunit in the 70S ribosome.</text>
</comment>
<organism evidence="9 10">
    <name type="scientific">Hymenobacter daecheongensis DSM 21074</name>
    <dbReference type="NCBI Taxonomy" id="1121955"/>
    <lineage>
        <taxon>Bacteria</taxon>
        <taxon>Pseudomonadati</taxon>
        <taxon>Bacteroidota</taxon>
        <taxon>Cytophagia</taxon>
        <taxon>Cytophagales</taxon>
        <taxon>Hymenobacteraceae</taxon>
        <taxon>Hymenobacter</taxon>
    </lineage>
</organism>
<dbReference type="SMART" id="SM01382">
    <property type="entry name" value="Ribosomal_L2_C"/>
    <property type="match status" value="1"/>
</dbReference>
<dbReference type="InterPro" id="IPR022666">
    <property type="entry name" value="Ribosomal_uL2_RNA-bd_dom"/>
</dbReference>